<gene>
    <name evidence="3" type="ORF">HYZ11_16135</name>
</gene>
<evidence type="ECO:0000256" key="1">
    <source>
        <dbReference type="SAM" id="Coils"/>
    </source>
</evidence>
<protein>
    <submittedName>
        <fullName evidence="3">Uncharacterized protein</fullName>
    </submittedName>
</protein>
<name>A0A932I0M1_UNCTE</name>
<dbReference type="AlphaFoldDB" id="A0A932I0M1"/>
<evidence type="ECO:0000313" key="4">
    <source>
        <dbReference type="Proteomes" id="UP000782312"/>
    </source>
</evidence>
<dbReference type="Proteomes" id="UP000782312">
    <property type="component" value="Unassembled WGS sequence"/>
</dbReference>
<accession>A0A932I0M1</accession>
<organism evidence="3 4">
    <name type="scientific">Tectimicrobiota bacterium</name>
    <dbReference type="NCBI Taxonomy" id="2528274"/>
    <lineage>
        <taxon>Bacteria</taxon>
        <taxon>Pseudomonadati</taxon>
        <taxon>Nitrospinota/Tectimicrobiota group</taxon>
        <taxon>Candidatus Tectimicrobiota</taxon>
    </lineage>
</organism>
<feature type="transmembrane region" description="Helical" evidence="2">
    <location>
        <begin position="15"/>
        <end position="35"/>
    </location>
</feature>
<evidence type="ECO:0000256" key="2">
    <source>
        <dbReference type="SAM" id="Phobius"/>
    </source>
</evidence>
<keyword evidence="2" id="KW-0812">Transmembrane</keyword>
<keyword evidence="1" id="KW-0175">Coiled coil</keyword>
<dbReference type="EMBL" id="JACPUR010000038">
    <property type="protein sequence ID" value="MBI3129136.1"/>
    <property type="molecule type" value="Genomic_DNA"/>
</dbReference>
<keyword evidence="2" id="KW-1133">Transmembrane helix</keyword>
<reference evidence="3" key="1">
    <citation type="submission" date="2020-07" db="EMBL/GenBank/DDBJ databases">
        <title>Huge and variable diversity of episymbiotic CPR bacteria and DPANN archaea in groundwater ecosystems.</title>
        <authorList>
            <person name="He C.Y."/>
            <person name="Keren R."/>
            <person name="Whittaker M."/>
            <person name="Farag I.F."/>
            <person name="Doudna J."/>
            <person name="Cate J.H.D."/>
            <person name="Banfield J.F."/>
        </authorList>
    </citation>
    <scope>NUCLEOTIDE SEQUENCE</scope>
    <source>
        <strain evidence="3">NC_groundwater_763_Ag_S-0.2um_68_21</strain>
    </source>
</reference>
<feature type="coiled-coil region" evidence="1">
    <location>
        <begin position="52"/>
        <end position="86"/>
    </location>
</feature>
<proteinExistence type="predicted"/>
<comment type="caution">
    <text evidence="3">The sequence shown here is derived from an EMBL/GenBank/DDBJ whole genome shotgun (WGS) entry which is preliminary data.</text>
</comment>
<keyword evidence="2" id="KW-0472">Membrane</keyword>
<sequence>MSPPSETVYYSRRKLVWWCFGLSALWACLFGLFYVNVQEGRMAEKASLAGESRAREQEIARLRAENRTLEDRAAKLQGRTAELSEKLGKLAPAEPVMEEQLFPLGTAVEIVPGRLFLTAARIEGERVRLRLAAIAAGGADLGTRSLPPGEPWTFTFAEGSYTLLVHELSSQPPGAKISVRKNPAAKP</sequence>
<evidence type="ECO:0000313" key="3">
    <source>
        <dbReference type="EMBL" id="MBI3129136.1"/>
    </source>
</evidence>